<comment type="caution">
    <text evidence="7">The sequence shown here is derived from an EMBL/GenBank/DDBJ whole genome shotgun (WGS) entry which is preliminary data.</text>
</comment>
<keyword evidence="5" id="KW-0325">Glycoprotein</keyword>
<keyword evidence="6" id="KW-0732">Signal</keyword>
<keyword evidence="2 6" id="KW-0121">Carboxypeptidase</keyword>
<reference evidence="7 8" key="1">
    <citation type="submission" date="2017-06" db="EMBL/GenBank/DDBJ databases">
        <title>Ant-infecting Ophiocordyceps genomes reveal a high diversity of potential behavioral manipulation genes and a possible major role for enterotoxins.</title>
        <authorList>
            <person name="De Bekker C."/>
            <person name="Evans H.C."/>
            <person name="Brachmann A."/>
            <person name="Hughes D.P."/>
        </authorList>
    </citation>
    <scope>NUCLEOTIDE SEQUENCE [LARGE SCALE GENOMIC DNA]</scope>
    <source>
        <strain evidence="7 8">1348a</strain>
    </source>
</reference>
<dbReference type="GO" id="GO:0006508">
    <property type="term" value="P:proteolysis"/>
    <property type="evidence" value="ECO:0007669"/>
    <property type="project" value="UniProtKB-KW"/>
</dbReference>
<dbReference type="AlphaFoldDB" id="A0A2C5ZQZ3"/>
<dbReference type="PRINTS" id="PR00724">
    <property type="entry name" value="CRBOXYPTASEC"/>
</dbReference>
<protein>
    <recommendedName>
        <fullName evidence="6">Carboxypeptidase</fullName>
        <ecNumber evidence="6">3.4.16.-</ecNumber>
    </recommendedName>
</protein>
<dbReference type="InterPro" id="IPR018202">
    <property type="entry name" value="Ser_caboxypep_ser_AS"/>
</dbReference>
<keyword evidence="4 6" id="KW-0378">Hydrolase</keyword>
<dbReference type="PANTHER" id="PTHR11802:SF404">
    <property type="entry name" value="CARBOXYPEPTIDASE"/>
    <property type="match status" value="1"/>
</dbReference>
<proteinExistence type="inferred from homology"/>
<dbReference type="Pfam" id="PF00450">
    <property type="entry name" value="Peptidase_S10"/>
    <property type="match status" value="1"/>
</dbReference>
<dbReference type="InterPro" id="IPR001563">
    <property type="entry name" value="Peptidase_S10"/>
</dbReference>
<dbReference type="GO" id="GO:0000324">
    <property type="term" value="C:fungal-type vacuole"/>
    <property type="evidence" value="ECO:0007669"/>
    <property type="project" value="TreeGrafter"/>
</dbReference>
<dbReference type="EC" id="3.4.16.-" evidence="6"/>
<evidence type="ECO:0000256" key="1">
    <source>
        <dbReference type="ARBA" id="ARBA00009431"/>
    </source>
</evidence>
<dbReference type="OrthoDB" id="443318at2759"/>
<accession>A0A2C5ZQZ3</accession>
<name>A0A2C5ZQZ3_9HYPO</name>
<dbReference type="PANTHER" id="PTHR11802">
    <property type="entry name" value="SERINE PROTEASE FAMILY S10 SERINE CARBOXYPEPTIDASE"/>
    <property type="match status" value="1"/>
</dbReference>
<evidence type="ECO:0000256" key="3">
    <source>
        <dbReference type="ARBA" id="ARBA00022670"/>
    </source>
</evidence>
<gene>
    <name evidence="7" type="ORF">CDD82_6569</name>
</gene>
<evidence type="ECO:0000256" key="4">
    <source>
        <dbReference type="ARBA" id="ARBA00022801"/>
    </source>
</evidence>
<dbReference type="InterPro" id="IPR029058">
    <property type="entry name" value="AB_hydrolase_fold"/>
</dbReference>
<evidence type="ECO:0000313" key="7">
    <source>
        <dbReference type="EMBL" id="PHH82250.1"/>
    </source>
</evidence>
<evidence type="ECO:0000256" key="5">
    <source>
        <dbReference type="ARBA" id="ARBA00023180"/>
    </source>
</evidence>
<keyword evidence="3 6" id="KW-0645">Protease</keyword>
<evidence type="ECO:0000256" key="2">
    <source>
        <dbReference type="ARBA" id="ARBA00022645"/>
    </source>
</evidence>
<feature type="signal peptide" evidence="6">
    <location>
        <begin position="1"/>
        <end position="18"/>
    </location>
</feature>
<dbReference type="SUPFAM" id="SSF53474">
    <property type="entry name" value="alpha/beta-Hydrolases"/>
    <property type="match status" value="1"/>
</dbReference>
<keyword evidence="8" id="KW-1185">Reference proteome</keyword>
<dbReference type="PROSITE" id="PS00131">
    <property type="entry name" value="CARBOXYPEPT_SER_SER"/>
    <property type="match status" value="1"/>
</dbReference>
<dbReference type="EMBL" id="NJEU01000069">
    <property type="protein sequence ID" value="PHH82250.1"/>
    <property type="molecule type" value="Genomic_DNA"/>
</dbReference>
<evidence type="ECO:0000256" key="6">
    <source>
        <dbReference type="RuleBase" id="RU361156"/>
    </source>
</evidence>
<feature type="chain" id="PRO_5011834955" description="Carboxypeptidase" evidence="6">
    <location>
        <begin position="19"/>
        <end position="662"/>
    </location>
</feature>
<dbReference type="Gene3D" id="3.40.50.1820">
    <property type="entry name" value="alpha/beta hydrolase"/>
    <property type="match status" value="1"/>
</dbReference>
<evidence type="ECO:0000313" key="8">
    <source>
        <dbReference type="Proteomes" id="UP000224854"/>
    </source>
</evidence>
<organism evidence="7 8">
    <name type="scientific">Ophiocordyceps australis</name>
    <dbReference type="NCBI Taxonomy" id="1399860"/>
    <lineage>
        <taxon>Eukaryota</taxon>
        <taxon>Fungi</taxon>
        <taxon>Dikarya</taxon>
        <taxon>Ascomycota</taxon>
        <taxon>Pezizomycotina</taxon>
        <taxon>Sordariomycetes</taxon>
        <taxon>Hypocreomycetidae</taxon>
        <taxon>Hypocreales</taxon>
        <taxon>Ophiocordycipitaceae</taxon>
        <taxon>Ophiocordyceps</taxon>
    </lineage>
</organism>
<comment type="similarity">
    <text evidence="1 6">Belongs to the peptidase S10 family.</text>
</comment>
<dbReference type="Proteomes" id="UP000224854">
    <property type="component" value="Unassembled WGS sequence"/>
</dbReference>
<sequence>MHLISIARLVLLAAPVAAQFMQPRDAAWRNLTVVRSPGDDAVTLSYKEPDAVCQTAFDTQKQYTGWVTLPGQYPTNLFFWFVAARQATDDLTIWLNGGPGYSSLAGLFTGNGPCEVVERGLGRYDTAVREWGWDRASNMLFIDQPNHVGFSFDTPTNGTLSLLNTSIAYPPVAASASWDQLNGTFSTNSPQAAPNTTQTAALAAWHVVQAFMAVMPRSQPSASPVALSLFAESYGGVYAPIFAEAWDAQNQKRRTGAANANATLDLRLASLGIVNGCVDKLIQTRLMPAFANNNTYGAQLLSDTKADFYRRKFDAHGGCRDLLMQCQALSADKDPQGRGAEPQVDTVCRQALEACREIEDASYDATRSTFDIAAKTANPQPPLFFVDYLNQEAVLAALASPVNYTLASGNVTENFVLTGDGARGGNVARLAALLQRGVRIGFMYGDRDYVCNWKGGEAVAAAVARQAGGEYATRFPAAGYADIHVNKSYIGGQVRQYGNLSFSRIFQAGHSVAWYQPETAFQVFARILLGHSVSTGAAVDLGAYNTTGPRDSTSSADLPKAPKPTCFVRAFDATCDQDARSLAIEQSGVVVNGVLYSKPEDWPLASSDKPKPSSARDPTWTKTMTGLYTATATSNSAIHGALPAPCWAVSAAAVLAACRAVI</sequence>
<dbReference type="GO" id="GO:0004185">
    <property type="term" value="F:serine-type carboxypeptidase activity"/>
    <property type="evidence" value="ECO:0007669"/>
    <property type="project" value="UniProtKB-UniRule"/>
</dbReference>